<dbReference type="InterPro" id="IPR052179">
    <property type="entry name" value="DD-CPase-like"/>
</dbReference>
<gene>
    <name evidence="2" type="ORF">H6H04_09580</name>
</gene>
<accession>A0ABR6Y1V2</accession>
<dbReference type="Proteomes" id="UP000607435">
    <property type="component" value="Unassembled WGS sequence"/>
</dbReference>
<sequence>MKHILLMFIYILFMCSCNTNDKKIADTELKKTSIDTIMQHSTRAIVKSNLNITKDFVLGKFDYRSDSSFVKVDSEHSTKSLFLKKETYKAFLDMVDSAKSSGIELKIISGTRNFDEQKAIWERKWKKYENLEPLQRALKILEYSSMPSSSRHHWGTDMDINSLNNSYFNTGKGLKEYEWLTTYANNFGFYQVYTEKDQGRTGYNLEKWHWSFLPLASHYLEFYNQKIVNEDINAFNGFEQAEKVNIIKDYVNGISKEAKDYK</sequence>
<dbReference type="Gene3D" id="3.30.1380.10">
    <property type="match status" value="1"/>
</dbReference>
<dbReference type="PANTHER" id="PTHR34385:SF1">
    <property type="entry name" value="PEPTIDOGLYCAN L-ALANYL-D-GLUTAMATE ENDOPEPTIDASE CWLK"/>
    <property type="match status" value="1"/>
</dbReference>
<dbReference type="Pfam" id="PF02557">
    <property type="entry name" value="VanY"/>
    <property type="match status" value="1"/>
</dbReference>
<evidence type="ECO:0000313" key="2">
    <source>
        <dbReference type="EMBL" id="MBC3846629.1"/>
    </source>
</evidence>
<reference evidence="2 3" key="1">
    <citation type="submission" date="2020-08" db="EMBL/GenBank/DDBJ databases">
        <title>Winogradskyella ouciana sp. nov., isolated from the hadal seawater of the Mariana Trench.</title>
        <authorList>
            <person name="He X."/>
        </authorList>
    </citation>
    <scope>NUCLEOTIDE SEQUENCE [LARGE SCALE GENOMIC DNA]</scope>
    <source>
        <strain evidence="2 3">KCTC 22026</strain>
    </source>
</reference>
<dbReference type="CDD" id="cd14847">
    <property type="entry name" value="DD-carboxypeptidase_like"/>
    <property type="match status" value="1"/>
</dbReference>
<dbReference type="EMBL" id="JACOME010000002">
    <property type="protein sequence ID" value="MBC3846629.1"/>
    <property type="molecule type" value="Genomic_DNA"/>
</dbReference>
<evidence type="ECO:0000259" key="1">
    <source>
        <dbReference type="Pfam" id="PF02557"/>
    </source>
</evidence>
<keyword evidence="3" id="KW-1185">Reference proteome</keyword>
<feature type="domain" description="D-alanyl-D-alanine carboxypeptidase-like core" evidence="1">
    <location>
        <begin position="82"/>
        <end position="214"/>
    </location>
</feature>
<organism evidence="2 3">
    <name type="scientific">Winogradskyella echinorum</name>
    <dbReference type="NCBI Taxonomy" id="538189"/>
    <lineage>
        <taxon>Bacteria</taxon>
        <taxon>Pseudomonadati</taxon>
        <taxon>Bacteroidota</taxon>
        <taxon>Flavobacteriia</taxon>
        <taxon>Flavobacteriales</taxon>
        <taxon>Flavobacteriaceae</taxon>
        <taxon>Winogradskyella</taxon>
    </lineage>
</organism>
<dbReference type="SUPFAM" id="SSF55166">
    <property type="entry name" value="Hedgehog/DD-peptidase"/>
    <property type="match status" value="1"/>
</dbReference>
<dbReference type="PANTHER" id="PTHR34385">
    <property type="entry name" value="D-ALANYL-D-ALANINE CARBOXYPEPTIDASE"/>
    <property type="match status" value="1"/>
</dbReference>
<proteinExistence type="predicted"/>
<comment type="caution">
    <text evidence="2">The sequence shown here is derived from an EMBL/GenBank/DDBJ whole genome shotgun (WGS) entry which is preliminary data.</text>
</comment>
<dbReference type="RefSeq" id="WP_186845741.1">
    <property type="nucleotide sequence ID" value="NZ_JACOME010000002.1"/>
</dbReference>
<dbReference type="PROSITE" id="PS51257">
    <property type="entry name" value="PROKAR_LIPOPROTEIN"/>
    <property type="match status" value="1"/>
</dbReference>
<protein>
    <submittedName>
        <fullName evidence="2">M15 family metallopeptidase</fullName>
    </submittedName>
</protein>
<dbReference type="InterPro" id="IPR003709">
    <property type="entry name" value="VanY-like_core_dom"/>
</dbReference>
<evidence type="ECO:0000313" key="3">
    <source>
        <dbReference type="Proteomes" id="UP000607435"/>
    </source>
</evidence>
<name>A0ABR6Y1V2_9FLAO</name>
<dbReference type="InterPro" id="IPR009045">
    <property type="entry name" value="Zn_M74/Hedgehog-like"/>
</dbReference>